<name>A0A6J6HHP5_9ZZZZ</name>
<dbReference type="EMBL" id="CAEZUN010000181">
    <property type="protein sequence ID" value="CAB4610785.1"/>
    <property type="molecule type" value="Genomic_DNA"/>
</dbReference>
<gene>
    <name evidence="1" type="ORF">UFOPK1826_01248</name>
</gene>
<protein>
    <submittedName>
        <fullName evidence="1">Unannotated protein</fullName>
    </submittedName>
</protein>
<dbReference type="AlphaFoldDB" id="A0A6J6HHP5"/>
<reference evidence="1" key="1">
    <citation type="submission" date="2020-05" db="EMBL/GenBank/DDBJ databases">
        <authorList>
            <person name="Chiriac C."/>
            <person name="Salcher M."/>
            <person name="Ghai R."/>
            <person name="Kavagutti S V."/>
        </authorList>
    </citation>
    <scope>NUCLEOTIDE SEQUENCE</scope>
</reference>
<accession>A0A6J6HHP5</accession>
<evidence type="ECO:0000313" key="1">
    <source>
        <dbReference type="EMBL" id="CAB4610785.1"/>
    </source>
</evidence>
<sequence length="212" mass="23846">MAESKVTERLIDNMRGVRYGEVLPIFLREDGLHAEVYGTQLLNDCPQHLWEKLDAAAIAKEMDAVFVKLNGPRYWVLDGFGLKVDPVEPVFREFGGIMFRRIATLAIGDKANSSPYTEKHVNRGAVFFFDAGKPVYELVNPDGKAYILQALCIGVDPTMSEETLPTLGERLAMPSGWSYRTRILETELVIDTTDKIAIVLQDEFENSYTLPN</sequence>
<proteinExistence type="predicted"/>
<organism evidence="1">
    <name type="scientific">freshwater metagenome</name>
    <dbReference type="NCBI Taxonomy" id="449393"/>
    <lineage>
        <taxon>unclassified sequences</taxon>
        <taxon>metagenomes</taxon>
        <taxon>ecological metagenomes</taxon>
    </lineage>
</organism>